<feature type="transmembrane region" description="Helical" evidence="1">
    <location>
        <begin position="7"/>
        <end position="27"/>
    </location>
</feature>
<comment type="caution">
    <text evidence="2">The sequence shown here is derived from an EMBL/GenBank/DDBJ whole genome shotgun (WGS) entry which is preliminary data.</text>
</comment>
<evidence type="ECO:0008006" key="4">
    <source>
        <dbReference type="Google" id="ProtNLM"/>
    </source>
</evidence>
<evidence type="ECO:0000313" key="2">
    <source>
        <dbReference type="EMBL" id="MEY8001404.1"/>
    </source>
</evidence>
<dbReference type="Proteomes" id="UP001564657">
    <property type="component" value="Unassembled WGS sequence"/>
</dbReference>
<keyword evidence="3" id="KW-1185">Reference proteome</keyword>
<keyword evidence="1" id="KW-1133">Transmembrane helix</keyword>
<dbReference type="EMBL" id="JBGEWD010000018">
    <property type="protein sequence ID" value="MEY8001404.1"/>
    <property type="molecule type" value="Genomic_DNA"/>
</dbReference>
<proteinExistence type="predicted"/>
<keyword evidence="1" id="KW-0812">Transmembrane</keyword>
<gene>
    <name evidence="2" type="ORF">AB8U03_14580</name>
</gene>
<sequence>MSKINKSFVLFIVLWIIPAILFSTIGVKAKGSESDNANAGSIVKGNIVNIVSSNKAWENNSIDVFVYWVLDKK</sequence>
<name>A0ABV4BRK9_9CLOT</name>
<evidence type="ECO:0000313" key="3">
    <source>
        <dbReference type="Proteomes" id="UP001564657"/>
    </source>
</evidence>
<keyword evidence="1" id="KW-0472">Membrane</keyword>
<dbReference type="RefSeq" id="WP_369705300.1">
    <property type="nucleotide sequence ID" value="NZ_JBGEWD010000018.1"/>
</dbReference>
<reference evidence="2 3" key="1">
    <citation type="submission" date="2024-08" db="EMBL/GenBank/DDBJ databases">
        <title>Clostridium lapicellarii sp. nov., and Clostridium renhuaiense sp. nov., two species isolated from the mud in a fermentation cellar used for producing sauce-flavour Chinese liquors.</title>
        <authorList>
            <person name="Yang F."/>
            <person name="Wang H."/>
            <person name="Chen L.Q."/>
            <person name="Zhou N."/>
            <person name="Lu J.J."/>
            <person name="Pu X.X."/>
            <person name="Wan B."/>
            <person name="Wang L."/>
            <person name="Liu S.J."/>
        </authorList>
    </citation>
    <scope>NUCLEOTIDE SEQUENCE [LARGE SCALE GENOMIC DNA]</scope>
    <source>
        <strain evidence="2 3">MT-5</strain>
    </source>
</reference>
<organism evidence="2 3">
    <name type="scientific">Clostridium moutaii</name>
    <dbReference type="NCBI Taxonomy" id="3240932"/>
    <lineage>
        <taxon>Bacteria</taxon>
        <taxon>Bacillati</taxon>
        <taxon>Bacillota</taxon>
        <taxon>Clostridia</taxon>
        <taxon>Eubacteriales</taxon>
        <taxon>Clostridiaceae</taxon>
        <taxon>Clostridium</taxon>
    </lineage>
</organism>
<accession>A0ABV4BRK9</accession>
<evidence type="ECO:0000256" key="1">
    <source>
        <dbReference type="SAM" id="Phobius"/>
    </source>
</evidence>
<protein>
    <recommendedName>
        <fullName evidence="4">Secreted protein</fullName>
    </recommendedName>
</protein>